<reference evidence="4" key="3">
    <citation type="journal article" date="2016" name="Genome Announc.">
        <title>Revised genome sequence of the purple photosynthetic bacterium Blastochloris viridis.</title>
        <authorList>
            <person name="Liu L.N."/>
            <person name="Faulkner M."/>
            <person name="Liu X."/>
            <person name="Huang F."/>
            <person name="Darby A.C."/>
            <person name="Hall N."/>
        </authorList>
    </citation>
    <scope>NUCLEOTIDE SEQUENCE [LARGE SCALE GENOMIC DNA]</scope>
    <source>
        <strain evidence="4">ATCC 19567 / DSM 133 / F</strain>
    </source>
</reference>
<proteinExistence type="predicted"/>
<feature type="transmembrane region" description="Helical" evidence="1">
    <location>
        <begin position="217"/>
        <end position="236"/>
    </location>
</feature>
<feature type="transmembrane region" description="Helical" evidence="1">
    <location>
        <begin position="109"/>
        <end position="130"/>
    </location>
</feature>
<feature type="transmembrane region" description="Helical" evidence="1">
    <location>
        <begin position="170"/>
        <end position="196"/>
    </location>
</feature>
<evidence type="ECO:0000313" key="2">
    <source>
        <dbReference type="EMBL" id="BAR98255.1"/>
    </source>
</evidence>
<reference evidence="3" key="2">
    <citation type="submission" date="2015-11" db="EMBL/GenBank/DDBJ databases">
        <authorList>
            <person name="Zhang Y."/>
            <person name="Guo Z."/>
        </authorList>
    </citation>
    <scope>NUCLEOTIDE SEQUENCE</scope>
    <source>
        <strain evidence="3">1</strain>
    </source>
</reference>
<dbReference type="EMBL" id="AP014854">
    <property type="protein sequence ID" value="BAR98255.1"/>
    <property type="molecule type" value="Genomic_DNA"/>
</dbReference>
<dbReference type="Pfam" id="PF09991">
    <property type="entry name" value="DUF2232"/>
    <property type="match status" value="1"/>
</dbReference>
<dbReference type="STRING" id="1079.BVIR_669"/>
<accession>A0A0H5B7V0</accession>
<evidence type="ECO:0000313" key="3">
    <source>
        <dbReference type="EMBL" id="CUU41125.1"/>
    </source>
</evidence>
<gene>
    <name evidence="2" type="ORF">BV133_662</name>
    <name evidence="3" type="ORF">BVIRIDIS_01130</name>
</gene>
<feature type="transmembrane region" description="Helical" evidence="1">
    <location>
        <begin position="59"/>
        <end position="89"/>
    </location>
</feature>
<sequence length="328" mass="33481">MISIVSIGLAAGLASALLFASVSSGSVFAMALFYAAPLPILIAGLGWRHHAGLVGAAVAAGVLALALPSVFLMAFLVGVAVPAWLLAYLALLARRNEAGDVEWYPIGHLLVWAAAVAATGVAIGLVALGYGEESYATALRAAVERVLKVQTGTADGQPLVLPGVSDPETVVQLMVAMLPPSAAILSMVTAVLNLWGAARVVRASGRLVRPWPDLSDIRLPGPAALALGAASLLSLIDGLVGVLAGLFVGTLMLAYGLAGLSLTHAMTRGMSGRAFILATVYVAILVLGWPLLFVAIVGLADGFLDFRRRRSGPGGNSPRSGPPAANDQ</sequence>
<dbReference type="AlphaFoldDB" id="A0A0H5B7V0"/>
<keyword evidence="4" id="KW-1185">Reference proteome</keyword>
<evidence type="ECO:0000313" key="4">
    <source>
        <dbReference type="Proteomes" id="UP000065734"/>
    </source>
</evidence>
<organism evidence="3 4">
    <name type="scientific">Blastochloris viridis</name>
    <name type="common">Rhodopseudomonas viridis</name>
    <dbReference type="NCBI Taxonomy" id="1079"/>
    <lineage>
        <taxon>Bacteria</taxon>
        <taxon>Pseudomonadati</taxon>
        <taxon>Pseudomonadota</taxon>
        <taxon>Alphaproteobacteria</taxon>
        <taxon>Hyphomicrobiales</taxon>
        <taxon>Blastochloridaceae</taxon>
        <taxon>Blastochloris</taxon>
    </lineage>
</organism>
<evidence type="ECO:0000256" key="1">
    <source>
        <dbReference type="SAM" id="Phobius"/>
    </source>
</evidence>
<protein>
    <submittedName>
        <fullName evidence="3">Putative membrane protein</fullName>
    </submittedName>
</protein>
<keyword evidence="1" id="KW-0472">Membrane</keyword>
<keyword evidence="1" id="KW-1133">Transmembrane helix</keyword>
<feature type="transmembrane region" description="Helical" evidence="1">
    <location>
        <begin position="242"/>
        <end position="262"/>
    </location>
</feature>
<dbReference type="RefSeq" id="WP_055036418.1">
    <property type="nucleotide sequence ID" value="NZ_AP014854.2"/>
</dbReference>
<dbReference type="Proteomes" id="UP000065734">
    <property type="component" value="Chromosome I"/>
</dbReference>
<reference evidence="2" key="1">
    <citation type="journal article" date="2015" name="Genome Announc.">
        <title>Complete Genome Sequence of the Bacteriochlorophyll b-Producing Photosynthetic Bacterium Blastochloris viridis.</title>
        <authorList>
            <person name="Tsukatani Y."/>
            <person name="Hirose Y."/>
            <person name="Harada J."/>
            <person name="Misawa N."/>
            <person name="Mori K."/>
            <person name="Inoue K."/>
            <person name="Tamiaki H."/>
        </authorList>
    </citation>
    <scope>NUCLEOTIDE SEQUENCE [LARGE SCALE GENOMIC DNA]</scope>
    <source>
        <strain evidence="2">DSM 133</strain>
    </source>
</reference>
<name>A0A0H5B7V0_BLAVI</name>
<dbReference type="KEGG" id="bvr:BVIR_669"/>
<dbReference type="InterPro" id="IPR018710">
    <property type="entry name" value="DUF2232"/>
</dbReference>
<dbReference type="PATRIC" id="fig|1079.6.peg.691"/>
<dbReference type="EMBL" id="LN907867">
    <property type="protein sequence ID" value="CUU41125.1"/>
    <property type="molecule type" value="Genomic_DNA"/>
</dbReference>
<keyword evidence="1" id="KW-0812">Transmembrane</keyword>
<feature type="transmembrane region" description="Helical" evidence="1">
    <location>
        <begin position="274"/>
        <end position="300"/>
    </location>
</feature>